<keyword evidence="6" id="KW-0482">Metalloprotease</keyword>
<evidence type="ECO:0000256" key="6">
    <source>
        <dbReference type="ARBA" id="ARBA00023049"/>
    </source>
</evidence>
<dbReference type="PANTHER" id="PTHR15910">
    <property type="entry name" value="ARCHAEMETZINCIN"/>
    <property type="match status" value="1"/>
</dbReference>
<keyword evidence="9" id="KW-1185">Reference proteome</keyword>
<protein>
    <submittedName>
        <fullName evidence="8">Archaemetzincin</fullName>
    </submittedName>
</protein>
<proteinExistence type="predicted"/>
<dbReference type="PANTHER" id="PTHR15910:SF1">
    <property type="entry name" value="ARCHAEMETZINCIN-2"/>
    <property type="match status" value="1"/>
</dbReference>
<evidence type="ECO:0000313" key="8">
    <source>
        <dbReference type="EMBL" id="MCO4293183.1"/>
    </source>
</evidence>
<keyword evidence="4" id="KW-0378">Hydrolase</keyword>
<evidence type="ECO:0000256" key="3">
    <source>
        <dbReference type="ARBA" id="ARBA00022723"/>
    </source>
</evidence>
<dbReference type="InterPro" id="IPR024079">
    <property type="entry name" value="MetalloPept_cat_dom_sf"/>
</dbReference>
<evidence type="ECO:0000256" key="4">
    <source>
        <dbReference type="ARBA" id="ARBA00022801"/>
    </source>
</evidence>
<dbReference type="GO" id="GO:0008237">
    <property type="term" value="F:metallopeptidase activity"/>
    <property type="evidence" value="ECO:0007669"/>
    <property type="project" value="UniProtKB-KW"/>
</dbReference>
<dbReference type="PROSITE" id="PS51257">
    <property type="entry name" value="PROKAR_LIPOPROTEIN"/>
    <property type="match status" value="1"/>
</dbReference>
<dbReference type="RefSeq" id="WP_252587686.1">
    <property type="nucleotide sequence ID" value="NZ_JAMWYS010000033.1"/>
</dbReference>
<dbReference type="EMBL" id="JAMWYS010000033">
    <property type="protein sequence ID" value="MCO4293183.1"/>
    <property type="molecule type" value="Genomic_DNA"/>
</dbReference>
<dbReference type="InterPro" id="IPR012962">
    <property type="entry name" value="Pept_M54_archaemetzincn"/>
</dbReference>
<dbReference type="GO" id="GO:0046872">
    <property type="term" value="F:metal ion binding"/>
    <property type="evidence" value="ECO:0007669"/>
    <property type="project" value="UniProtKB-KW"/>
</dbReference>
<dbReference type="Proteomes" id="UP001155182">
    <property type="component" value="Unassembled WGS sequence"/>
</dbReference>
<evidence type="ECO:0000256" key="1">
    <source>
        <dbReference type="ARBA" id="ARBA00001947"/>
    </source>
</evidence>
<keyword evidence="3" id="KW-0479">Metal-binding</keyword>
<name>A0A9X2JCK9_9SPHI</name>
<dbReference type="GO" id="GO:0006508">
    <property type="term" value="P:proteolysis"/>
    <property type="evidence" value="ECO:0007669"/>
    <property type="project" value="UniProtKB-KW"/>
</dbReference>
<evidence type="ECO:0000256" key="2">
    <source>
        <dbReference type="ARBA" id="ARBA00022670"/>
    </source>
</evidence>
<evidence type="ECO:0000256" key="7">
    <source>
        <dbReference type="SAM" id="SignalP"/>
    </source>
</evidence>
<keyword evidence="5" id="KW-0862">Zinc</keyword>
<comment type="cofactor">
    <cofactor evidence="1">
        <name>Zn(2+)</name>
        <dbReference type="ChEBI" id="CHEBI:29105"/>
    </cofactor>
</comment>
<organism evidence="8 9">
    <name type="scientific">Solitalea agri</name>
    <dbReference type="NCBI Taxonomy" id="2953739"/>
    <lineage>
        <taxon>Bacteria</taxon>
        <taxon>Pseudomonadati</taxon>
        <taxon>Bacteroidota</taxon>
        <taxon>Sphingobacteriia</taxon>
        <taxon>Sphingobacteriales</taxon>
        <taxon>Sphingobacteriaceae</taxon>
        <taxon>Solitalea</taxon>
    </lineage>
</organism>
<keyword evidence="7" id="KW-0732">Signal</keyword>
<gene>
    <name evidence="8" type="ORF">NF867_09940</name>
</gene>
<evidence type="ECO:0000313" key="9">
    <source>
        <dbReference type="Proteomes" id="UP001155182"/>
    </source>
</evidence>
<sequence>MRRTICLLLLTLFSCVRAVETNDEIIDQIEENDQELPVPKPGDWLYKYKEKGQTVEQYIQTNPVKPTNIRTVLYLQPIGSFSNNQKQIIDYTADYLTVFFGMKTKVLPLQSAEMIPASSRRVRENGGDQLLAPYILDSVLVPHLPEDALVVMAVTSNDLYPAPSWNYVFGLASYKKRVGVSSIYRYADKQLNKANYPQCLERLIKTSSHEIGHMFSLTHCTNAVCVMNGVNSLQESDLAPNRLCSECLQKLQWNLKFSYESRFLALRAFFKKHKLTRDYEIVSKDICLTNEDECEN</sequence>
<feature type="signal peptide" evidence="7">
    <location>
        <begin position="1"/>
        <end position="18"/>
    </location>
</feature>
<dbReference type="AlphaFoldDB" id="A0A9X2JCK9"/>
<dbReference type="Pfam" id="PF07998">
    <property type="entry name" value="Peptidase_M54"/>
    <property type="match status" value="1"/>
</dbReference>
<reference evidence="8" key="1">
    <citation type="submission" date="2022-06" db="EMBL/GenBank/DDBJ databases">
        <title>Solitalea sp. MAHUQ-68 isolated from rhizospheric soil.</title>
        <authorList>
            <person name="Huq M.A."/>
        </authorList>
    </citation>
    <scope>NUCLEOTIDE SEQUENCE</scope>
    <source>
        <strain evidence="8">MAHUQ-68</strain>
    </source>
</reference>
<dbReference type="Gene3D" id="3.40.390.10">
    <property type="entry name" value="Collagenase (Catalytic Domain)"/>
    <property type="match status" value="1"/>
</dbReference>
<comment type="caution">
    <text evidence="8">The sequence shown here is derived from an EMBL/GenBank/DDBJ whole genome shotgun (WGS) entry which is preliminary data.</text>
</comment>
<dbReference type="SUPFAM" id="SSF55486">
    <property type="entry name" value="Metalloproteases ('zincins'), catalytic domain"/>
    <property type="match status" value="1"/>
</dbReference>
<feature type="chain" id="PRO_5040918627" evidence="7">
    <location>
        <begin position="19"/>
        <end position="296"/>
    </location>
</feature>
<dbReference type="CDD" id="cd11375">
    <property type="entry name" value="Peptidase_M54"/>
    <property type="match status" value="1"/>
</dbReference>
<keyword evidence="2" id="KW-0645">Protease</keyword>
<accession>A0A9X2JCK9</accession>
<evidence type="ECO:0000256" key="5">
    <source>
        <dbReference type="ARBA" id="ARBA00022833"/>
    </source>
</evidence>